<name>A0ABS3BKF9_9BACT</name>
<dbReference type="EMBL" id="JAFKCW010000001">
    <property type="protein sequence ID" value="MBN7799477.1"/>
    <property type="molecule type" value="Genomic_DNA"/>
</dbReference>
<sequence length="74" mass="8277">MIERAVKSTLLNLVFFYQECRSEIAWGIIGRWALLSLTLAVLCMNEGEKGDAMDLQVSLRTEIESYSTFAQGTG</sequence>
<keyword evidence="2" id="KW-1185">Reference proteome</keyword>
<dbReference type="Proteomes" id="UP000664698">
    <property type="component" value="Unassembled WGS sequence"/>
</dbReference>
<protein>
    <submittedName>
        <fullName evidence="1">Uncharacterized protein</fullName>
    </submittedName>
</protein>
<proteinExistence type="predicted"/>
<evidence type="ECO:0000313" key="2">
    <source>
        <dbReference type="Proteomes" id="UP000664698"/>
    </source>
</evidence>
<reference evidence="1 2" key="1">
    <citation type="submission" date="2021-03" db="EMBL/GenBank/DDBJ databases">
        <title>novel species isolated from a fishpond in China.</title>
        <authorList>
            <person name="Lu H."/>
            <person name="Cai Z."/>
        </authorList>
    </citation>
    <scope>NUCLEOTIDE SEQUENCE [LARGE SCALE GENOMIC DNA]</scope>
    <source>
        <strain evidence="1 2">JCM 31546</strain>
    </source>
</reference>
<accession>A0ABS3BKF9</accession>
<gene>
    <name evidence="1" type="ORF">J0A67_01325</name>
</gene>
<evidence type="ECO:0000313" key="1">
    <source>
        <dbReference type="EMBL" id="MBN7799477.1"/>
    </source>
</evidence>
<organism evidence="1 2">
    <name type="scientific">Algoriphagus aestuariicola</name>
    <dbReference type="NCBI Taxonomy" id="1852016"/>
    <lineage>
        <taxon>Bacteria</taxon>
        <taxon>Pseudomonadati</taxon>
        <taxon>Bacteroidota</taxon>
        <taxon>Cytophagia</taxon>
        <taxon>Cytophagales</taxon>
        <taxon>Cyclobacteriaceae</taxon>
        <taxon>Algoriphagus</taxon>
    </lineage>
</organism>
<comment type="caution">
    <text evidence="1">The sequence shown here is derived from an EMBL/GenBank/DDBJ whole genome shotgun (WGS) entry which is preliminary data.</text>
</comment>
<dbReference type="RefSeq" id="WP_206567469.1">
    <property type="nucleotide sequence ID" value="NZ_JAFKCW010000001.1"/>
</dbReference>